<keyword evidence="4" id="KW-0663">Pyridoxal phosphate</keyword>
<evidence type="ECO:0000256" key="3">
    <source>
        <dbReference type="ARBA" id="ARBA00022723"/>
    </source>
</evidence>
<keyword evidence="3" id="KW-0479">Metal-binding</keyword>
<dbReference type="Gene3D" id="1.10.260.50">
    <property type="match status" value="1"/>
</dbReference>
<dbReference type="InterPro" id="IPR000192">
    <property type="entry name" value="Aminotrans_V_dom"/>
</dbReference>
<evidence type="ECO:0000313" key="9">
    <source>
        <dbReference type="EMBL" id="RKD27040.1"/>
    </source>
</evidence>
<protein>
    <submittedName>
        <fullName evidence="9">Cysteine desulfurase</fullName>
    </submittedName>
</protein>
<evidence type="ECO:0000256" key="7">
    <source>
        <dbReference type="RuleBase" id="RU004504"/>
    </source>
</evidence>
<name>A0A419SR94_9BACL</name>
<dbReference type="NCBIfam" id="NF002806">
    <property type="entry name" value="PRK02948.1"/>
    <property type="match status" value="1"/>
</dbReference>
<dbReference type="FunFam" id="3.40.640.10:FF:000084">
    <property type="entry name" value="IscS-like cysteine desulfurase"/>
    <property type="match status" value="1"/>
</dbReference>
<dbReference type="PANTHER" id="PTHR11601">
    <property type="entry name" value="CYSTEINE DESULFURYLASE FAMILY MEMBER"/>
    <property type="match status" value="1"/>
</dbReference>
<dbReference type="InterPro" id="IPR016454">
    <property type="entry name" value="Cysteine_dSase"/>
</dbReference>
<dbReference type="Pfam" id="PF00266">
    <property type="entry name" value="Aminotran_5"/>
    <property type="match status" value="1"/>
</dbReference>
<dbReference type="GO" id="GO:0051536">
    <property type="term" value="F:iron-sulfur cluster binding"/>
    <property type="evidence" value="ECO:0007669"/>
    <property type="project" value="UniProtKB-KW"/>
</dbReference>
<dbReference type="GO" id="GO:0046872">
    <property type="term" value="F:metal ion binding"/>
    <property type="evidence" value="ECO:0007669"/>
    <property type="project" value="UniProtKB-KW"/>
</dbReference>
<dbReference type="SUPFAM" id="SSF53383">
    <property type="entry name" value="PLP-dependent transferases"/>
    <property type="match status" value="1"/>
</dbReference>
<dbReference type="InterPro" id="IPR015422">
    <property type="entry name" value="PyrdxlP-dep_Trfase_small"/>
</dbReference>
<evidence type="ECO:0000259" key="8">
    <source>
        <dbReference type="Pfam" id="PF00266"/>
    </source>
</evidence>
<dbReference type="PANTHER" id="PTHR11601:SF50">
    <property type="entry name" value="CYSTEINE DESULFURASE ISCS 2-RELATED"/>
    <property type="match status" value="1"/>
</dbReference>
<organism evidence="9 10">
    <name type="scientific">Ammoniphilus oxalaticus</name>
    <dbReference type="NCBI Taxonomy" id="66863"/>
    <lineage>
        <taxon>Bacteria</taxon>
        <taxon>Bacillati</taxon>
        <taxon>Bacillota</taxon>
        <taxon>Bacilli</taxon>
        <taxon>Bacillales</taxon>
        <taxon>Paenibacillaceae</taxon>
        <taxon>Aneurinibacillus group</taxon>
        <taxon>Ammoniphilus</taxon>
    </lineage>
</organism>
<dbReference type="EMBL" id="MCHY01000001">
    <property type="protein sequence ID" value="RKD27040.1"/>
    <property type="molecule type" value="Genomic_DNA"/>
</dbReference>
<dbReference type="AlphaFoldDB" id="A0A419SR94"/>
<gene>
    <name evidence="9" type="ORF">BEP19_00250</name>
</gene>
<comment type="cofactor">
    <cofactor evidence="1 7">
        <name>pyridoxal 5'-phosphate</name>
        <dbReference type="ChEBI" id="CHEBI:597326"/>
    </cofactor>
</comment>
<dbReference type="Proteomes" id="UP000284219">
    <property type="component" value="Unassembled WGS sequence"/>
</dbReference>
<comment type="caution">
    <text evidence="9">The sequence shown here is derived from an EMBL/GenBank/DDBJ whole genome shotgun (WGS) entry which is preliminary data.</text>
</comment>
<reference evidence="9 10" key="1">
    <citation type="submission" date="2016-08" db="EMBL/GenBank/DDBJ databases">
        <title>Novel Firmicute Genomes.</title>
        <authorList>
            <person name="Poppleton D.I."/>
            <person name="Gribaldo S."/>
        </authorList>
    </citation>
    <scope>NUCLEOTIDE SEQUENCE [LARGE SCALE GENOMIC DNA]</scope>
    <source>
        <strain evidence="9 10">RAOx-1</strain>
    </source>
</reference>
<keyword evidence="10" id="KW-1185">Reference proteome</keyword>
<evidence type="ECO:0000313" key="10">
    <source>
        <dbReference type="Proteomes" id="UP000284219"/>
    </source>
</evidence>
<dbReference type="RefSeq" id="WP_120187861.1">
    <property type="nucleotide sequence ID" value="NZ_MCHY01000001.1"/>
</dbReference>
<evidence type="ECO:0000256" key="4">
    <source>
        <dbReference type="ARBA" id="ARBA00022898"/>
    </source>
</evidence>
<evidence type="ECO:0000256" key="6">
    <source>
        <dbReference type="ARBA" id="ARBA00023014"/>
    </source>
</evidence>
<keyword evidence="5" id="KW-0408">Iron</keyword>
<dbReference type="PIRSF" id="PIRSF005572">
    <property type="entry name" value="NifS"/>
    <property type="match status" value="1"/>
</dbReference>
<sequence length="382" mass="41657">MIYFDNSATTAPYPEVIETMREVLERFFANPSSLHTLGAQAEQALAQSRQLAADLLGVQTAEIVFTSGATESNNMALKGAAFAYRSRGNHIITSAIEHPAVFDVCKQLESCGFEVTALPVDDKGMVSVEQLKSAIKEETILVSIMHVNNEVGSIQPIQEIGQLLKSYPKILFHVDAAQSFGKLKVDPKSFGIDLLSLSAHKFHGPKGTGLLYVRRGVDLIPLLAGGGQENGRRAGTENVAGIVGMVKAMRITLDRYQENPNHLQLLREKLWDGVEQIAGCVINSPRKGAPHILNFSTPGLKSEVLLRSLDEKGARVSSKSACSSKLEQPSRVLLAMGFSEERAKSALRVSCSDQNTEAEVEQFINLLNEAVTELQSMLKVRR</sequence>
<dbReference type="InterPro" id="IPR020578">
    <property type="entry name" value="Aminotrans_V_PyrdxlP_BS"/>
</dbReference>
<dbReference type="GO" id="GO:0031071">
    <property type="term" value="F:cysteine desulfurase activity"/>
    <property type="evidence" value="ECO:0007669"/>
    <property type="project" value="UniProtKB-ARBA"/>
</dbReference>
<accession>A0A419SR94</accession>
<dbReference type="InterPro" id="IPR015421">
    <property type="entry name" value="PyrdxlP-dep_Trfase_major"/>
</dbReference>
<evidence type="ECO:0000256" key="1">
    <source>
        <dbReference type="ARBA" id="ARBA00001933"/>
    </source>
</evidence>
<dbReference type="PROSITE" id="PS00595">
    <property type="entry name" value="AA_TRANSFER_CLASS_5"/>
    <property type="match status" value="1"/>
</dbReference>
<feature type="domain" description="Aminotransferase class V" evidence="8">
    <location>
        <begin position="2"/>
        <end position="363"/>
    </location>
</feature>
<dbReference type="InterPro" id="IPR015424">
    <property type="entry name" value="PyrdxlP-dep_Trfase"/>
</dbReference>
<evidence type="ECO:0000256" key="5">
    <source>
        <dbReference type="ARBA" id="ARBA00023004"/>
    </source>
</evidence>
<dbReference type="Gene3D" id="3.90.1150.10">
    <property type="entry name" value="Aspartate Aminotransferase, domain 1"/>
    <property type="match status" value="1"/>
</dbReference>
<comment type="similarity">
    <text evidence="2">Belongs to the class-V pyridoxal-phosphate-dependent aminotransferase family. NifS/IscS subfamily.</text>
</comment>
<evidence type="ECO:0000256" key="2">
    <source>
        <dbReference type="ARBA" id="ARBA00006490"/>
    </source>
</evidence>
<proteinExistence type="inferred from homology"/>
<dbReference type="Gene3D" id="3.40.640.10">
    <property type="entry name" value="Type I PLP-dependent aspartate aminotransferase-like (Major domain)"/>
    <property type="match status" value="1"/>
</dbReference>
<keyword evidence="6" id="KW-0411">Iron-sulfur</keyword>
<dbReference type="OrthoDB" id="9808002at2"/>